<dbReference type="AlphaFoldDB" id="A0A1G8TNG4"/>
<dbReference type="Proteomes" id="UP000199093">
    <property type="component" value="Unassembled WGS sequence"/>
</dbReference>
<gene>
    <name evidence="2" type="ORF">SAMN04487993_103123</name>
</gene>
<keyword evidence="1" id="KW-0732">Signal</keyword>
<proteinExistence type="predicted"/>
<feature type="chain" id="PRO_5011535112" description="Transferrin-binding protein B C-lobe/N-lobe beta barrel domain-containing protein" evidence="1">
    <location>
        <begin position="18"/>
        <end position="227"/>
    </location>
</feature>
<evidence type="ECO:0000313" key="2">
    <source>
        <dbReference type="EMBL" id="SDJ43091.1"/>
    </source>
</evidence>
<accession>A0A1G8TNG4</accession>
<dbReference type="RefSeq" id="WP_089851723.1">
    <property type="nucleotide sequence ID" value="NZ_FNEJ01000031.1"/>
</dbReference>
<evidence type="ECO:0000256" key="1">
    <source>
        <dbReference type="SAM" id="SignalP"/>
    </source>
</evidence>
<feature type="signal peptide" evidence="1">
    <location>
        <begin position="1"/>
        <end position="17"/>
    </location>
</feature>
<keyword evidence="3" id="KW-1185">Reference proteome</keyword>
<reference evidence="3" key="1">
    <citation type="submission" date="2016-10" db="EMBL/GenBank/DDBJ databases">
        <authorList>
            <person name="Varghese N."/>
            <person name="Submissions S."/>
        </authorList>
    </citation>
    <scope>NUCLEOTIDE SEQUENCE [LARGE SCALE GENOMIC DNA]</scope>
    <source>
        <strain evidence="3">DSM 26424</strain>
    </source>
</reference>
<dbReference type="STRING" id="555512.SAMN04487993_103123"/>
<protein>
    <recommendedName>
        <fullName evidence="4">Transferrin-binding protein B C-lobe/N-lobe beta barrel domain-containing protein</fullName>
    </recommendedName>
</protein>
<dbReference type="PROSITE" id="PS51257">
    <property type="entry name" value="PROKAR_LIPOPROTEIN"/>
    <property type="match status" value="1"/>
</dbReference>
<name>A0A1G8TNG4_9RHOB</name>
<evidence type="ECO:0000313" key="3">
    <source>
        <dbReference type="Proteomes" id="UP000199093"/>
    </source>
</evidence>
<sequence length="227" mass="22231">MKAIHLSAALCAVSLLAACDTSSGGGSGGGGGGGGSTPPATATTLEEFEAIVSDVAGTGPTTDPLSGTASYAGRTFIPMVDNTTGETRGHVTGDLAVDVNFDAAVNPMSGTATNFAGTYDGTEFTATGTLSSANTTASNDINEIGRAPIVVPGLFEGETTQMSLALAGELEEASGATGLTGETYMTLQGQFMGEGGAAATGAASLNTSDPSGVGGVIRGGPFYLERQ</sequence>
<organism evidence="2 3">
    <name type="scientific">Salipiger marinus</name>
    <dbReference type="NCBI Taxonomy" id="555512"/>
    <lineage>
        <taxon>Bacteria</taxon>
        <taxon>Pseudomonadati</taxon>
        <taxon>Pseudomonadota</taxon>
        <taxon>Alphaproteobacteria</taxon>
        <taxon>Rhodobacterales</taxon>
        <taxon>Roseobacteraceae</taxon>
        <taxon>Salipiger</taxon>
    </lineage>
</organism>
<evidence type="ECO:0008006" key="4">
    <source>
        <dbReference type="Google" id="ProtNLM"/>
    </source>
</evidence>
<dbReference type="OrthoDB" id="7853345at2"/>
<dbReference type="EMBL" id="FNEJ01000031">
    <property type="protein sequence ID" value="SDJ43091.1"/>
    <property type="molecule type" value="Genomic_DNA"/>
</dbReference>